<organism evidence="2">
    <name type="scientific">Pectinophora gossypiella</name>
    <name type="common">Cotton pink bollworm</name>
    <name type="synonym">Depressaria gossypiella</name>
    <dbReference type="NCBI Taxonomy" id="13191"/>
    <lineage>
        <taxon>Eukaryota</taxon>
        <taxon>Metazoa</taxon>
        <taxon>Ecdysozoa</taxon>
        <taxon>Arthropoda</taxon>
        <taxon>Hexapoda</taxon>
        <taxon>Insecta</taxon>
        <taxon>Pterygota</taxon>
        <taxon>Neoptera</taxon>
        <taxon>Endopterygota</taxon>
        <taxon>Lepidoptera</taxon>
        <taxon>Glossata</taxon>
        <taxon>Ditrysia</taxon>
        <taxon>Gelechioidea</taxon>
        <taxon>Gelechiidae</taxon>
        <taxon>Apatetrinae</taxon>
        <taxon>Pectinophora</taxon>
    </lineage>
</organism>
<proteinExistence type="predicted"/>
<evidence type="ECO:0000256" key="1">
    <source>
        <dbReference type="SAM" id="MobiDB-lite"/>
    </source>
</evidence>
<feature type="compositionally biased region" description="Basic and acidic residues" evidence="1">
    <location>
        <begin position="20"/>
        <end position="29"/>
    </location>
</feature>
<feature type="region of interest" description="Disordered" evidence="1">
    <location>
        <begin position="1"/>
        <end position="64"/>
    </location>
</feature>
<dbReference type="EMBL" id="GDQN01002858">
    <property type="protein sequence ID" value="JAT88196.1"/>
    <property type="molecule type" value="Transcribed_RNA"/>
</dbReference>
<accession>A0A1E1WMX3</accession>
<dbReference type="OrthoDB" id="28053at2759"/>
<feature type="non-terminal residue" evidence="2">
    <location>
        <position position="136"/>
    </location>
</feature>
<gene>
    <name evidence="2" type="ORF">g.2642</name>
</gene>
<dbReference type="AlphaFoldDB" id="A0A1E1WMX3"/>
<reference evidence="2" key="1">
    <citation type="submission" date="2015-09" db="EMBL/GenBank/DDBJ databases">
        <title>De novo assembly of Pectinophora gossypiella (Pink Bollworm) gut transcriptome.</title>
        <authorList>
            <person name="Tassone E.E."/>
        </authorList>
    </citation>
    <scope>NUCLEOTIDE SEQUENCE</scope>
</reference>
<protein>
    <submittedName>
        <fullName evidence="2">Uncharacterized protein</fullName>
    </submittedName>
</protein>
<name>A0A1E1WMX3_PECGO</name>
<feature type="non-terminal residue" evidence="2">
    <location>
        <position position="1"/>
    </location>
</feature>
<evidence type="ECO:0000313" key="2">
    <source>
        <dbReference type="EMBL" id="JAT88196.1"/>
    </source>
</evidence>
<sequence>PPAGAAAHDAEPEPDAPADAAHDHHHQDALLDLIIGSDSLTNGDVHPAPAPAPPAPANNNTSSNDILDLLSGLELSTPVVPASVVNNNAPPAALLDGLFAAPVAQDTQTLPAAGDIPPLTALERGGVRVVLQAARG</sequence>